<dbReference type="PROSITE" id="PS51194">
    <property type="entry name" value="HELICASE_CTER"/>
    <property type="match status" value="1"/>
</dbReference>
<evidence type="ECO:0000259" key="1">
    <source>
        <dbReference type="PROSITE" id="PS51194"/>
    </source>
</evidence>
<reference evidence="2 3" key="1">
    <citation type="submission" date="2018-12" db="EMBL/GenBank/DDBJ databases">
        <title>Genome Sequence of Candidatus Viridilinea halotolerans isolated from saline sulfide-rich spring.</title>
        <authorList>
            <person name="Grouzdev D.S."/>
            <person name="Burganskaya E.I."/>
            <person name="Krutkina M.S."/>
            <person name="Sukhacheva M.V."/>
            <person name="Gorlenko V.M."/>
        </authorList>
    </citation>
    <scope>NUCLEOTIDE SEQUENCE [LARGE SCALE GENOMIC DNA]</scope>
    <source>
        <strain evidence="2">Chok-6</strain>
    </source>
</reference>
<sequence>MGPDDILLLQRAIRQFMLRRTKRQFNALIDQEPEAYRNRLGNLCRYPKTRAQYYPTNETEQDQRWIVAVRNALAKLNGMAFVHKVLRVPDSPRWRNHAEPDRAWLEGMLQSAKALAGYHVLAALRSSRLAALEHLFGTRAAWSEYYEEPVPLKHTAETGNLRNRVRQLGGTLPVNQLTIADLPAILTNPESHRIACERDAEIYDAIGEIIRKISDQREASKARLIAKLLEHHHLLIAFDARPITLHGLARRLADDRIQIRIATSERPQDCQKVMQEFRLGSEASHIVALCTDAMSESINLQAASAIVHLDLPTVVRRLEQRDGRLNRMDSDHGEVESWLPQDSKAFAPISGEELIYRRYRMVETLLGGNVVLPDDLALADPEEEEREADDESATTLITPERIVQDRDQREQIQEAIPDAFSPVRSLVIGDQALVAPATYEHYRRGQARVISSVTAVCAEKPWVFLCLAGSDMGAPRFVLMSSDATPPQTGLEEICEQLRSWLGSHAPQRAFDHAAAEQLNTYLKRLNTHDELLLPRKKQRALAEMRLILPKYRPSKPQRRRSNGDETAEPDAVAPERIEVIDALLDLLNNRGERCARDGRRITPDLGILADLWLYLIRPAWAEVARSSRRKILLLRDLREYLGNHPPETTELDQLLYEEGLWVKPLDERVVAALVGVPDDTL</sequence>
<proteinExistence type="predicted"/>
<dbReference type="Proteomes" id="UP000280307">
    <property type="component" value="Unassembled WGS sequence"/>
</dbReference>
<gene>
    <name evidence="2" type="ORF">EI684_18350</name>
</gene>
<dbReference type="SUPFAM" id="SSF52540">
    <property type="entry name" value="P-loop containing nucleoside triphosphate hydrolases"/>
    <property type="match status" value="1"/>
</dbReference>
<name>A0A426TTG8_9CHLR</name>
<dbReference type="Gene3D" id="3.40.50.300">
    <property type="entry name" value="P-loop containing nucleotide triphosphate hydrolases"/>
    <property type="match status" value="1"/>
</dbReference>
<evidence type="ECO:0000313" key="3">
    <source>
        <dbReference type="Proteomes" id="UP000280307"/>
    </source>
</evidence>
<evidence type="ECO:0000313" key="2">
    <source>
        <dbReference type="EMBL" id="RRR67853.1"/>
    </source>
</evidence>
<dbReference type="Pfam" id="PF00271">
    <property type="entry name" value="Helicase_C"/>
    <property type="match status" value="1"/>
</dbReference>
<protein>
    <recommendedName>
        <fullName evidence="1">Helicase C-terminal domain-containing protein</fullName>
    </recommendedName>
</protein>
<organism evidence="2 3">
    <name type="scientific">Candidatus Viridilinea halotolerans</name>
    <dbReference type="NCBI Taxonomy" id="2491704"/>
    <lineage>
        <taxon>Bacteria</taxon>
        <taxon>Bacillati</taxon>
        <taxon>Chloroflexota</taxon>
        <taxon>Chloroflexia</taxon>
        <taxon>Chloroflexales</taxon>
        <taxon>Chloroflexineae</taxon>
        <taxon>Oscillochloridaceae</taxon>
        <taxon>Candidatus Viridilinea</taxon>
    </lineage>
</organism>
<accession>A0A426TTG8</accession>
<dbReference type="EMBL" id="RSAS01000759">
    <property type="protein sequence ID" value="RRR67853.1"/>
    <property type="molecule type" value="Genomic_DNA"/>
</dbReference>
<feature type="domain" description="Helicase C-terminal" evidence="1">
    <location>
        <begin position="198"/>
        <end position="384"/>
    </location>
</feature>
<dbReference type="InterPro" id="IPR001650">
    <property type="entry name" value="Helicase_C-like"/>
</dbReference>
<comment type="caution">
    <text evidence="2">The sequence shown here is derived from an EMBL/GenBank/DDBJ whole genome shotgun (WGS) entry which is preliminary data.</text>
</comment>
<dbReference type="AlphaFoldDB" id="A0A426TTG8"/>
<dbReference type="InterPro" id="IPR027417">
    <property type="entry name" value="P-loop_NTPase"/>
</dbReference>